<dbReference type="PANTHER" id="PTHR45632">
    <property type="entry name" value="LD33804P"/>
    <property type="match status" value="1"/>
</dbReference>
<dbReference type="InParanoid" id="A0A2P5HZJ5"/>
<dbReference type="SUPFAM" id="SSF117281">
    <property type="entry name" value="Kelch motif"/>
    <property type="match status" value="1"/>
</dbReference>
<dbReference type="Pfam" id="PF24681">
    <property type="entry name" value="Kelch_KLHDC2_KLHL20_DRC7"/>
    <property type="match status" value="1"/>
</dbReference>
<keyword evidence="1" id="KW-0732">Signal</keyword>
<dbReference type="PANTHER" id="PTHR45632:SF24">
    <property type="entry name" value="GALACTOSE OXIDASE"/>
    <property type="match status" value="1"/>
</dbReference>
<keyword evidence="3" id="KW-1185">Reference proteome</keyword>
<name>A0A2P5HZJ5_DIAHE</name>
<dbReference type="EMBL" id="MAVT02000462">
    <property type="protein sequence ID" value="POS75639.1"/>
    <property type="molecule type" value="Genomic_DNA"/>
</dbReference>
<organism evidence="2 3">
    <name type="scientific">Diaporthe helianthi</name>
    <dbReference type="NCBI Taxonomy" id="158607"/>
    <lineage>
        <taxon>Eukaryota</taxon>
        <taxon>Fungi</taxon>
        <taxon>Dikarya</taxon>
        <taxon>Ascomycota</taxon>
        <taxon>Pezizomycotina</taxon>
        <taxon>Sordariomycetes</taxon>
        <taxon>Sordariomycetidae</taxon>
        <taxon>Diaporthales</taxon>
        <taxon>Diaporthaceae</taxon>
        <taxon>Diaporthe</taxon>
    </lineage>
</organism>
<evidence type="ECO:0000256" key="1">
    <source>
        <dbReference type="SAM" id="SignalP"/>
    </source>
</evidence>
<evidence type="ECO:0000313" key="2">
    <source>
        <dbReference type="EMBL" id="POS75639.1"/>
    </source>
</evidence>
<dbReference type="InterPro" id="IPR011043">
    <property type="entry name" value="Gal_Oxase/kelch_b-propeller"/>
</dbReference>
<dbReference type="AlphaFoldDB" id="A0A2P5HZJ5"/>
<dbReference type="Proteomes" id="UP000094444">
    <property type="component" value="Unassembled WGS sequence"/>
</dbReference>
<feature type="chain" id="PRO_5015132151" description="Kelch repeat protein" evidence="1">
    <location>
        <begin position="19"/>
        <end position="347"/>
    </location>
</feature>
<dbReference type="Gene3D" id="2.120.10.80">
    <property type="entry name" value="Kelch-type beta propeller"/>
    <property type="match status" value="2"/>
</dbReference>
<feature type="signal peptide" evidence="1">
    <location>
        <begin position="1"/>
        <end position="18"/>
    </location>
</feature>
<gene>
    <name evidence="2" type="ORF">DHEL01_v205966</name>
</gene>
<proteinExistence type="predicted"/>
<evidence type="ECO:0000313" key="3">
    <source>
        <dbReference type="Proteomes" id="UP000094444"/>
    </source>
</evidence>
<accession>A0A2P5HZJ5</accession>
<reference evidence="2" key="1">
    <citation type="submission" date="2017-09" db="EMBL/GenBank/DDBJ databases">
        <title>Polyketide synthases of a Diaporthe helianthi virulent isolate.</title>
        <authorList>
            <person name="Baroncelli R."/>
        </authorList>
    </citation>
    <scope>NUCLEOTIDE SEQUENCE [LARGE SCALE GENOMIC DNA]</scope>
    <source>
        <strain evidence="2">7/96</strain>
    </source>
</reference>
<dbReference type="SUPFAM" id="SSF50965">
    <property type="entry name" value="Galactose oxidase, central domain"/>
    <property type="match status" value="1"/>
</dbReference>
<comment type="caution">
    <text evidence="2">The sequence shown here is derived from an EMBL/GenBank/DDBJ whole genome shotgun (WGS) entry which is preliminary data.</text>
</comment>
<sequence length="347" mass="37365">MQYLHFLAFLGVVSTVSAVITDGTWEELAEIPLYPRQEDTGVVLNETTFAILGGVIPYSPQNLTVGNTTSIMQFYDVPSNTWTLGPNIPLPRNHVNAVGYKNRAYIVGALQALNNSYWAGDGASYEWDPQTNTWANLTSLPAGTERGAALTVAHEDVIWVVGGVVSLIPGPGNPHHTVANVSAYNLTSRAWVDLPAAAANLPEPRDHATGGIAGGRLWLAGGRINGQVNMRGTVYSLDLADWEAGWTTHDSDSDMPTPRGGAMFAMVDGLLWTLGGERNVSSPTGIFDQIEVFNTSDGTWTSLSPMKVPRHGFIPAYIDGALYLPGGATHQGEFPTTYHDRYILPSL</sequence>
<dbReference type="InterPro" id="IPR015915">
    <property type="entry name" value="Kelch-typ_b-propeller"/>
</dbReference>
<evidence type="ECO:0008006" key="4">
    <source>
        <dbReference type="Google" id="ProtNLM"/>
    </source>
</evidence>
<dbReference type="OrthoDB" id="45365at2759"/>
<protein>
    <recommendedName>
        <fullName evidence="4">Kelch repeat protein</fullName>
    </recommendedName>
</protein>
<dbReference type="STRING" id="158607.A0A2P5HZJ5"/>